<name>A0A926IGS1_9FIRM</name>
<dbReference type="SMART" id="SM00857">
    <property type="entry name" value="Resolvase"/>
    <property type="match status" value="1"/>
</dbReference>
<dbReference type="PANTHER" id="PTHR30461:SF23">
    <property type="entry name" value="DNA RECOMBINASE-RELATED"/>
    <property type="match status" value="1"/>
</dbReference>
<comment type="caution">
    <text evidence="5">The sequence shown here is derived from an EMBL/GenBank/DDBJ whole genome shotgun (WGS) entry which is preliminary data.</text>
</comment>
<feature type="domain" description="Resolvase/invertase-type recombinase catalytic" evidence="3">
    <location>
        <begin position="9"/>
        <end position="158"/>
    </location>
</feature>
<sequence length="570" mass="65146">MKASQNQKYNVLYGRLSQEDERQGESNSIYNQRLLLEQYARENGFQNTLFLADDGYSGTNFERPSWKKIVEMIENGQVETLIVKDLSRLGREYLQVGYYTEIYFPQKGVRFIAVNDGVDSLVEGSNDFNPIRNWANELHAKESSKKVRAIKRMQAQRGERTGGAPPYGYKKKAPDSKKIVPDEVTAPVVQRIFSLCAAGKGPSQIARQLTAEQVLNPSNYYFRQTGAALCGLDTSQPCRWSGASVAHILDNIVYRGHTLGLRTTTVSYKNKAEVKRPESEQALVENTHEPLITQELWEIVREVRRHKRRAPKHMEEPGLFSGLVYCADCGGYLVLCRTEKMREDQYYFRCSTYGKKGKAFCTPHQILERDLKAIVLDDLKRVTHFARKKERQFAEYIQQKNSAQLRREISRLQKELDTGKKRCGELSALFKRLYEDNVLGRVTNEQFRMLSADYNAEQKALEEAIPRMEARLEELRASVANVEAFIEKAKRYTAIEELTPDLLRLFIRRIEIGERGKKYSRSSGQSVRIFYRDIGAVDSGMLPGEAKPALSAFQLHQAVPNTGQPQDIPA</sequence>
<dbReference type="Pfam" id="PF07508">
    <property type="entry name" value="Recombinase"/>
    <property type="match status" value="1"/>
</dbReference>
<dbReference type="Pfam" id="PF13408">
    <property type="entry name" value="Zn_ribbon_recom"/>
    <property type="match status" value="1"/>
</dbReference>
<evidence type="ECO:0000259" key="3">
    <source>
        <dbReference type="PROSITE" id="PS51736"/>
    </source>
</evidence>
<dbReference type="AlphaFoldDB" id="A0A926IGS1"/>
<feature type="region of interest" description="Disordered" evidence="2">
    <location>
        <begin position="154"/>
        <end position="176"/>
    </location>
</feature>
<dbReference type="PANTHER" id="PTHR30461">
    <property type="entry name" value="DNA-INVERTASE FROM LAMBDOID PROPHAGE"/>
    <property type="match status" value="1"/>
</dbReference>
<keyword evidence="6" id="KW-1185">Reference proteome</keyword>
<evidence type="ECO:0000259" key="4">
    <source>
        <dbReference type="PROSITE" id="PS51737"/>
    </source>
</evidence>
<dbReference type="InterPro" id="IPR006119">
    <property type="entry name" value="Resolv_N"/>
</dbReference>
<dbReference type="Gene3D" id="3.90.1750.20">
    <property type="entry name" value="Putative Large Serine Recombinase, Chain B, Domain 2"/>
    <property type="match status" value="1"/>
</dbReference>
<keyword evidence="1" id="KW-0175">Coiled coil</keyword>
<dbReference type="RefSeq" id="WP_262394954.1">
    <property type="nucleotide sequence ID" value="NZ_JACRTD010000004.1"/>
</dbReference>
<reference evidence="5" key="1">
    <citation type="submission" date="2020-08" db="EMBL/GenBank/DDBJ databases">
        <title>Genome public.</title>
        <authorList>
            <person name="Liu C."/>
            <person name="Sun Q."/>
        </authorList>
    </citation>
    <scope>NUCLEOTIDE SEQUENCE</scope>
    <source>
        <strain evidence="5">NSJ-64</strain>
    </source>
</reference>
<evidence type="ECO:0000256" key="2">
    <source>
        <dbReference type="SAM" id="MobiDB-lite"/>
    </source>
</evidence>
<dbReference type="InterPro" id="IPR025827">
    <property type="entry name" value="Zn_ribbon_recom_dom"/>
</dbReference>
<proteinExistence type="predicted"/>
<dbReference type="InterPro" id="IPR050639">
    <property type="entry name" value="SSR_resolvase"/>
</dbReference>
<evidence type="ECO:0000313" key="5">
    <source>
        <dbReference type="EMBL" id="MBC8585164.1"/>
    </source>
</evidence>
<dbReference type="SUPFAM" id="SSF53041">
    <property type="entry name" value="Resolvase-like"/>
    <property type="match status" value="1"/>
</dbReference>
<evidence type="ECO:0000313" key="6">
    <source>
        <dbReference type="Proteomes" id="UP000623678"/>
    </source>
</evidence>
<dbReference type="EMBL" id="JACRTD010000004">
    <property type="protein sequence ID" value="MBC8585164.1"/>
    <property type="molecule type" value="Genomic_DNA"/>
</dbReference>
<dbReference type="GO" id="GO:0003677">
    <property type="term" value="F:DNA binding"/>
    <property type="evidence" value="ECO:0007669"/>
    <property type="project" value="InterPro"/>
</dbReference>
<feature type="domain" description="Recombinase" evidence="4">
    <location>
        <begin position="166"/>
        <end position="310"/>
    </location>
</feature>
<dbReference type="InterPro" id="IPR038109">
    <property type="entry name" value="DNA_bind_recomb_sf"/>
</dbReference>
<feature type="coiled-coil region" evidence="1">
    <location>
        <begin position="386"/>
        <end position="422"/>
    </location>
</feature>
<evidence type="ECO:0000256" key="1">
    <source>
        <dbReference type="SAM" id="Coils"/>
    </source>
</evidence>
<dbReference type="PROSITE" id="PS51737">
    <property type="entry name" value="RECOMBINASE_DNA_BIND"/>
    <property type="match status" value="1"/>
</dbReference>
<dbReference type="Pfam" id="PF00239">
    <property type="entry name" value="Resolvase"/>
    <property type="match status" value="1"/>
</dbReference>
<dbReference type="Pfam" id="PF14287">
    <property type="entry name" value="DUF4368"/>
    <property type="match status" value="1"/>
</dbReference>
<dbReference type="GO" id="GO:0000150">
    <property type="term" value="F:DNA strand exchange activity"/>
    <property type="evidence" value="ECO:0007669"/>
    <property type="project" value="InterPro"/>
</dbReference>
<dbReference type="InterPro" id="IPR011109">
    <property type="entry name" value="DNA_bind_recombinase_dom"/>
</dbReference>
<gene>
    <name evidence="5" type="ORF">H8705_06160</name>
</gene>
<dbReference type="InterPro" id="IPR036162">
    <property type="entry name" value="Resolvase-like_N_sf"/>
</dbReference>
<dbReference type="CDD" id="cd03770">
    <property type="entry name" value="SR_TndX_transposase"/>
    <property type="match status" value="1"/>
</dbReference>
<protein>
    <submittedName>
        <fullName evidence="5">Recombinase family protein</fullName>
    </submittedName>
</protein>
<organism evidence="5 6">
    <name type="scientific">Youxingia wuxianensis</name>
    <dbReference type="NCBI Taxonomy" id="2763678"/>
    <lineage>
        <taxon>Bacteria</taxon>
        <taxon>Bacillati</taxon>
        <taxon>Bacillota</taxon>
        <taxon>Clostridia</taxon>
        <taxon>Eubacteriales</taxon>
        <taxon>Oscillospiraceae</taxon>
        <taxon>Youxingia</taxon>
    </lineage>
</organism>
<dbReference type="Proteomes" id="UP000623678">
    <property type="component" value="Unassembled WGS sequence"/>
</dbReference>
<dbReference type="Gene3D" id="3.40.50.1390">
    <property type="entry name" value="Resolvase, N-terminal catalytic domain"/>
    <property type="match status" value="1"/>
</dbReference>
<dbReference type="PROSITE" id="PS51736">
    <property type="entry name" value="RECOMBINASES_3"/>
    <property type="match status" value="1"/>
</dbReference>
<dbReference type="InterPro" id="IPR025378">
    <property type="entry name" value="DUF4368"/>
</dbReference>
<accession>A0A926IGS1</accession>